<feature type="domain" description="F-box" evidence="1">
    <location>
        <begin position="459"/>
        <end position="506"/>
    </location>
</feature>
<accession>A0A444XXX4</accession>
<dbReference type="EMBL" id="SDMP01000018">
    <property type="protein sequence ID" value="RYQ94517.1"/>
    <property type="molecule type" value="Genomic_DNA"/>
</dbReference>
<reference evidence="2 3" key="1">
    <citation type="submission" date="2019-01" db="EMBL/GenBank/DDBJ databases">
        <title>Sequencing of cultivated peanut Arachis hypogaea provides insights into genome evolution and oil improvement.</title>
        <authorList>
            <person name="Chen X."/>
        </authorList>
    </citation>
    <scope>NUCLEOTIDE SEQUENCE [LARGE SCALE GENOMIC DNA]</scope>
    <source>
        <strain evidence="3">cv. Fuhuasheng</strain>
        <tissue evidence="2">Leaves</tissue>
    </source>
</reference>
<evidence type="ECO:0000259" key="1">
    <source>
        <dbReference type="PROSITE" id="PS50181"/>
    </source>
</evidence>
<dbReference type="Proteomes" id="UP000289738">
    <property type="component" value="Chromosome B08"/>
</dbReference>
<dbReference type="PROSITE" id="PS50181">
    <property type="entry name" value="FBOX"/>
    <property type="match status" value="2"/>
</dbReference>
<dbReference type="SUPFAM" id="SSF81383">
    <property type="entry name" value="F-box domain"/>
    <property type="match status" value="2"/>
</dbReference>
<name>A0A444XXX4_ARAHY</name>
<protein>
    <recommendedName>
        <fullName evidence="1">F-box domain-containing protein</fullName>
    </recommendedName>
</protein>
<dbReference type="NCBIfam" id="TIGR01640">
    <property type="entry name" value="F_box_assoc_1"/>
    <property type="match status" value="2"/>
</dbReference>
<dbReference type="CDD" id="cd22157">
    <property type="entry name" value="F-box_AtFBW1-like"/>
    <property type="match status" value="2"/>
</dbReference>
<dbReference type="Gene3D" id="1.20.1280.50">
    <property type="match status" value="2"/>
</dbReference>
<dbReference type="SMART" id="SM00256">
    <property type="entry name" value="FBOX"/>
    <property type="match status" value="2"/>
</dbReference>
<dbReference type="Pfam" id="PF07734">
    <property type="entry name" value="FBA_1"/>
    <property type="match status" value="2"/>
</dbReference>
<feature type="domain" description="F-box" evidence="1">
    <location>
        <begin position="31"/>
        <end position="77"/>
    </location>
</feature>
<dbReference type="PANTHER" id="PTHR31672:SF13">
    <property type="entry name" value="F-BOX PROTEIN CPR30-LIKE"/>
    <property type="match status" value="1"/>
</dbReference>
<organism evidence="2 3">
    <name type="scientific">Arachis hypogaea</name>
    <name type="common">Peanut</name>
    <dbReference type="NCBI Taxonomy" id="3818"/>
    <lineage>
        <taxon>Eukaryota</taxon>
        <taxon>Viridiplantae</taxon>
        <taxon>Streptophyta</taxon>
        <taxon>Embryophyta</taxon>
        <taxon>Tracheophyta</taxon>
        <taxon>Spermatophyta</taxon>
        <taxon>Magnoliopsida</taxon>
        <taxon>eudicotyledons</taxon>
        <taxon>Gunneridae</taxon>
        <taxon>Pentapetalae</taxon>
        <taxon>rosids</taxon>
        <taxon>fabids</taxon>
        <taxon>Fabales</taxon>
        <taxon>Fabaceae</taxon>
        <taxon>Papilionoideae</taxon>
        <taxon>50 kb inversion clade</taxon>
        <taxon>dalbergioids sensu lato</taxon>
        <taxon>Dalbergieae</taxon>
        <taxon>Pterocarpus clade</taxon>
        <taxon>Arachis</taxon>
    </lineage>
</organism>
<evidence type="ECO:0000313" key="3">
    <source>
        <dbReference type="Proteomes" id="UP000289738"/>
    </source>
</evidence>
<gene>
    <name evidence="2" type="ORF">Ahy_B08g089434</name>
</gene>
<proteinExistence type="predicted"/>
<comment type="caution">
    <text evidence="2">The sequence shown here is derived from an EMBL/GenBank/DDBJ whole genome shotgun (WGS) entry which is preliminary data.</text>
</comment>
<keyword evidence="3" id="KW-1185">Reference proteome</keyword>
<dbReference type="AlphaFoldDB" id="A0A444XXX4"/>
<dbReference type="InterPro" id="IPR017451">
    <property type="entry name" value="F-box-assoc_interact_dom"/>
</dbReference>
<sequence>MTLLLVITNDVERNASRGLLLLRGHTATARTPPLPDLPEELIMEILVRLPARTLVSLRSVCTSWRNLISSPDFIRNHLRRSCLRDPSLTLLRIACYNSSPFRCSGVGYDSIGVLSVRSIIDKPSRPTKVDYFSGQHYYRIVGSCHGLLCFFDEHDYQNTHGILWNPCTGFTFQSPQISGQAFSSGFGYDHLSDSYKLFGIIRKKGPSGVEYSTRIYTFGSTSSWRRIDDSPFGLFGIPPNHFCMPENGVFFGSSRACTINWIVNHHVVLYFDLGKETYAHFTLPDTDSSDYLLIQCKKLCVLRNCLSVCYGYLRTQHSIVWQMKEYGDAQSWTKLAMISVHDLVPLYISETDVLLAVFQSCRIVLCYLNDGSVRIPVIDYGVENNPYLSQSVGSWMAYIYHESLVSPNGLQSNSSKMLLRFIKPKPNPIMDKHMQIENNDAKRNAWRGLELVSCSRARTRQLADLSEEMIMEILLRLPTRTLASLKSVCRSWRNLISTPDFTRNHLRRSCLRLTPPRIAYCTYDGCYGGIESFFEQSVSENPSEPTKVARFSRGGYRIVGSCDGLLCFFDSDADDHMHAILWNPCTGFIFQSPQISGKPCFSGFGYDHLSDTYKFYATIRKKVPSGVESSARIYTFGLTSSWRRIDDTPSNLLCARTAYDPFMADNMKGVFLSSSKACTINWCVYDVVVYFDLGIETYGRFTLPDRNSDGFYLTHFTRLYVLRDCLSICYEHRKTQRWIVWQMKEYGEAKSWIILTTISFHPQLYYALQPLYIPESDVLLVMSRSFKLVLCNLIDGSIDFSVIDSSSNDMEYCLYLFGYSGSRRAYVYHESLVSPNGLQSNSSKMLLSFIKPKPKTQS</sequence>
<dbReference type="InterPro" id="IPR050796">
    <property type="entry name" value="SCF_F-box_component"/>
</dbReference>
<dbReference type="InterPro" id="IPR036047">
    <property type="entry name" value="F-box-like_dom_sf"/>
</dbReference>
<dbReference type="InterPro" id="IPR001810">
    <property type="entry name" value="F-box_dom"/>
</dbReference>
<evidence type="ECO:0000313" key="2">
    <source>
        <dbReference type="EMBL" id="RYQ94517.1"/>
    </source>
</evidence>
<dbReference type="InterPro" id="IPR006527">
    <property type="entry name" value="F-box-assoc_dom_typ1"/>
</dbReference>
<dbReference type="Pfam" id="PF00646">
    <property type="entry name" value="F-box"/>
    <property type="match status" value="2"/>
</dbReference>
<dbReference type="PANTHER" id="PTHR31672">
    <property type="entry name" value="BNACNNG10540D PROTEIN"/>
    <property type="match status" value="1"/>
</dbReference>